<organism evidence="1 2">
    <name type="scientific">Feifania hominis</name>
    <dbReference type="NCBI Taxonomy" id="2763660"/>
    <lineage>
        <taxon>Bacteria</taxon>
        <taxon>Bacillati</taxon>
        <taxon>Bacillota</taxon>
        <taxon>Clostridia</taxon>
        <taxon>Eubacteriales</taxon>
        <taxon>Feifaniaceae</taxon>
        <taxon>Feifania</taxon>
    </lineage>
</organism>
<protein>
    <submittedName>
        <fullName evidence="1">(2Fe-2S) ferredoxin domain-containing protein</fullName>
    </submittedName>
</protein>
<proteinExistence type="predicted"/>
<dbReference type="Pfam" id="PF01257">
    <property type="entry name" value="2Fe-2S_thioredx"/>
    <property type="match status" value="1"/>
</dbReference>
<dbReference type="AlphaFoldDB" id="A0A926HV57"/>
<gene>
    <name evidence="1" type="ORF">H8695_06060</name>
</gene>
<sequence length="82" mass="9031">MLDVFVCIGSSCHLRGSYDIIGGFKSLIEQHGLQDKVNLSASFCLGHCTDGVTVKVGEEFVTGLNKENCEEKFNQHILSRVK</sequence>
<dbReference type="EMBL" id="JACRSP010000002">
    <property type="protein sequence ID" value="MBC8536256.1"/>
    <property type="molecule type" value="Genomic_DNA"/>
</dbReference>
<dbReference type="Proteomes" id="UP000620366">
    <property type="component" value="Unassembled WGS sequence"/>
</dbReference>
<dbReference type="Gene3D" id="3.40.30.10">
    <property type="entry name" value="Glutaredoxin"/>
    <property type="match status" value="1"/>
</dbReference>
<evidence type="ECO:0000313" key="2">
    <source>
        <dbReference type="Proteomes" id="UP000620366"/>
    </source>
</evidence>
<dbReference type="RefSeq" id="WP_249300014.1">
    <property type="nucleotide sequence ID" value="NZ_JACRSP010000002.1"/>
</dbReference>
<dbReference type="CDD" id="cd02980">
    <property type="entry name" value="TRX_Fd_family"/>
    <property type="match status" value="1"/>
</dbReference>
<reference evidence="1" key="1">
    <citation type="submission" date="2020-08" db="EMBL/GenBank/DDBJ databases">
        <title>Genome public.</title>
        <authorList>
            <person name="Liu C."/>
            <person name="Sun Q."/>
        </authorList>
    </citation>
    <scope>NUCLEOTIDE SEQUENCE</scope>
    <source>
        <strain evidence="1">BX7</strain>
    </source>
</reference>
<accession>A0A926HV57</accession>
<dbReference type="SUPFAM" id="SSF52833">
    <property type="entry name" value="Thioredoxin-like"/>
    <property type="match status" value="1"/>
</dbReference>
<keyword evidence="2" id="KW-1185">Reference proteome</keyword>
<dbReference type="InterPro" id="IPR036249">
    <property type="entry name" value="Thioredoxin-like_sf"/>
</dbReference>
<comment type="caution">
    <text evidence="1">The sequence shown here is derived from an EMBL/GenBank/DDBJ whole genome shotgun (WGS) entry which is preliminary data.</text>
</comment>
<name>A0A926HV57_9FIRM</name>
<evidence type="ECO:0000313" key="1">
    <source>
        <dbReference type="EMBL" id="MBC8536256.1"/>
    </source>
</evidence>